<dbReference type="EMBL" id="KT820662">
    <property type="protein sequence ID" value="ALH23410.1"/>
    <property type="molecule type" value="Genomic_DNA"/>
</dbReference>
<accession>A0A0N9QJK8</accession>
<organism evidence="1 2">
    <name type="scientific">Chrysochromulina ericina virus CeV-01B</name>
    <dbReference type="NCBI Taxonomy" id="3070830"/>
    <lineage>
        <taxon>Viruses</taxon>
        <taxon>Varidnaviria</taxon>
        <taxon>Bamfordvirae</taxon>
        <taxon>Nucleocytoviricota</taxon>
        <taxon>Megaviricetes</taxon>
        <taxon>Imitervirales</taxon>
        <taxon>Mesomimiviridae</taxon>
        <taxon>Tethysvirus</taxon>
        <taxon>Tethysvirus raunefjordenense</taxon>
    </lineage>
</organism>
<name>A0A0N9QJK8_9VIRU</name>
<dbReference type="Proteomes" id="UP000203826">
    <property type="component" value="Segment"/>
</dbReference>
<reference evidence="1 2" key="1">
    <citation type="journal article" date="2015" name="Genome Announc.">
        <title>The 474-Kilobase-Pair Complete Genome Sequence of CeV-01B, a Virus Infecting Haptolina (Chrysochromulina) ericina (Prymnesiophyceae).</title>
        <authorList>
            <person name="Gallot-Lavallee L."/>
            <person name="Pagarete A."/>
            <person name="Legendre M."/>
            <person name="Santini S."/>
            <person name="Sandaa R.A."/>
            <person name="Himmelbauer H."/>
            <person name="Ogata H."/>
            <person name="Bratbak G."/>
            <person name="Claverie J.M."/>
        </authorList>
    </citation>
    <scope>NUCLEOTIDE SEQUENCE [LARGE SCALE GENOMIC DNA]</scope>
    <source>
        <strain evidence="1">CeV-01B</strain>
    </source>
</reference>
<sequence length="62" mass="7704">MDDKWMTKTSHYEQKKYCCEKCDYYTNNNNDFNKHNLTSKHLQDDKWMTKKSQKSQNLFECR</sequence>
<proteinExistence type="predicted"/>
<dbReference type="KEGG" id="vg:26049371"/>
<protein>
    <submittedName>
        <fullName evidence="1">MIGE-like protein</fullName>
    </submittedName>
</protein>
<evidence type="ECO:0000313" key="1">
    <source>
        <dbReference type="EMBL" id="ALH23410.1"/>
    </source>
</evidence>
<gene>
    <name evidence="1" type="ORF">ceV_504</name>
</gene>
<keyword evidence="2" id="KW-1185">Reference proteome</keyword>
<evidence type="ECO:0000313" key="2">
    <source>
        <dbReference type="Proteomes" id="UP000203826"/>
    </source>
</evidence>